<dbReference type="EMBL" id="JBJKBG010000007">
    <property type="protein sequence ID" value="KAL3730437.1"/>
    <property type="molecule type" value="Genomic_DNA"/>
</dbReference>
<name>A0ABD3JV13_EUCGL</name>
<proteinExistence type="predicted"/>
<dbReference type="InterPro" id="IPR006564">
    <property type="entry name" value="Znf_PMZ"/>
</dbReference>
<accession>A0ABD3JV13</accession>
<feature type="domain" description="Zinc finger PMZ-type" evidence="1">
    <location>
        <begin position="118"/>
        <end position="145"/>
    </location>
</feature>
<dbReference type="Proteomes" id="UP001634007">
    <property type="component" value="Unassembled WGS sequence"/>
</dbReference>
<evidence type="ECO:0000259" key="1">
    <source>
        <dbReference type="SMART" id="SM00575"/>
    </source>
</evidence>
<protein>
    <recommendedName>
        <fullName evidence="1">Zinc finger PMZ-type domain-containing protein</fullName>
    </recommendedName>
</protein>
<dbReference type="PANTHER" id="PTHR31973:SF187">
    <property type="entry name" value="MUTATOR TRANSPOSASE MUDRA PROTEIN"/>
    <property type="match status" value="1"/>
</dbReference>
<comment type="caution">
    <text evidence="2">The sequence shown here is derived from an EMBL/GenBank/DDBJ whole genome shotgun (WGS) entry which is preliminary data.</text>
</comment>
<evidence type="ECO:0000313" key="3">
    <source>
        <dbReference type="Proteomes" id="UP001634007"/>
    </source>
</evidence>
<gene>
    <name evidence="2" type="ORF">ACJRO7_027454</name>
</gene>
<reference evidence="2 3" key="1">
    <citation type="submission" date="2024-11" db="EMBL/GenBank/DDBJ databases">
        <title>Chromosome-level genome assembly of Eucalyptus globulus Labill. provides insights into its genome evolution.</title>
        <authorList>
            <person name="Li X."/>
        </authorList>
    </citation>
    <scope>NUCLEOTIDE SEQUENCE [LARGE SCALE GENOMIC DNA]</scope>
    <source>
        <strain evidence="2">CL2024</strain>
        <tissue evidence="2">Fresh tender leaves</tissue>
    </source>
</reference>
<organism evidence="2 3">
    <name type="scientific">Eucalyptus globulus</name>
    <name type="common">Tasmanian blue gum</name>
    <dbReference type="NCBI Taxonomy" id="34317"/>
    <lineage>
        <taxon>Eukaryota</taxon>
        <taxon>Viridiplantae</taxon>
        <taxon>Streptophyta</taxon>
        <taxon>Embryophyta</taxon>
        <taxon>Tracheophyta</taxon>
        <taxon>Spermatophyta</taxon>
        <taxon>Magnoliopsida</taxon>
        <taxon>eudicotyledons</taxon>
        <taxon>Gunneridae</taxon>
        <taxon>Pentapetalae</taxon>
        <taxon>rosids</taxon>
        <taxon>malvids</taxon>
        <taxon>Myrtales</taxon>
        <taxon>Myrtaceae</taxon>
        <taxon>Myrtoideae</taxon>
        <taxon>Eucalypteae</taxon>
        <taxon>Eucalyptus</taxon>
    </lineage>
</organism>
<keyword evidence="3" id="KW-1185">Reference proteome</keyword>
<dbReference type="AlphaFoldDB" id="A0ABD3JV13"/>
<sequence length="213" mass="24922">MECLKCYEDFIRQDPKYFCRAFIETCTKCDAVENNLSETFDGYICIPKEKPILEMLEEIRAMLMERATKRSQLIVDQIDAIGEKTKLESRYCFARTSLGNKFKVKGADNRFAVDLARKTYHCREWDISGIPCRHTICCIAFMKLEINDYVDDCFKKDAYEECYQSPFSVMNGEKMWPKLVVNQLNPHRTKGKGIERRKIESMIRMSDVVIVIS</sequence>
<dbReference type="PANTHER" id="PTHR31973">
    <property type="entry name" value="POLYPROTEIN, PUTATIVE-RELATED"/>
    <property type="match status" value="1"/>
</dbReference>
<dbReference type="SMART" id="SM00575">
    <property type="entry name" value="ZnF_PMZ"/>
    <property type="match status" value="1"/>
</dbReference>
<evidence type="ECO:0000313" key="2">
    <source>
        <dbReference type="EMBL" id="KAL3730437.1"/>
    </source>
</evidence>